<protein>
    <submittedName>
        <fullName evidence="2">Uncharacterized protein</fullName>
    </submittedName>
</protein>
<dbReference type="AlphaFoldDB" id="A0A2X2Y6Y5"/>
<feature type="coiled-coil region" evidence="1">
    <location>
        <begin position="9"/>
        <end position="47"/>
    </location>
</feature>
<proteinExistence type="predicted"/>
<dbReference type="RefSeq" id="WP_003453228.1">
    <property type="nucleotide sequence ID" value="NZ_CATNYS010000021.1"/>
</dbReference>
<sequence>MKKFENIKIVNKKEKVKLSKEEKVKLKEEKTKEKKELKEKKKESKNTLISNREVLPFLDVDEDNFFVTKQGFLNLYQVKTRDVSNLSEYETMLYIYNFIHFLRNYIDDFKIIAMNFPVNTVKQQEYLNKKLEETDNLKYIGFLEEKLNELKFLETHRNNKEFFLMVFMKNEVDKENLLNKLNHMQNVSITLKNINLEKKMKILFKLNNMNTKLM</sequence>
<keyword evidence="1" id="KW-0175">Coiled coil</keyword>
<organism evidence="2 3">
    <name type="scientific">Clostridium perfringens</name>
    <dbReference type="NCBI Taxonomy" id="1502"/>
    <lineage>
        <taxon>Bacteria</taxon>
        <taxon>Bacillati</taxon>
        <taxon>Bacillota</taxon>
        <taxon>Clostridia</taxon>
        <taxon>Eubacteriales</taxon>
        <taxon>Clostridiaceae</taxon>
        <taxon>Clostridium</taxon>
    </lineage>
</organism>
<evidence type="ECO:0000313" key="3">
    <source>
        <dbReference type="Proteomes" id="UP000249986"/>
    </source>
</evidence>
<gene>
    <name evidence="2" type="ORF">NCTC10719_01136</name>
</gene>
<accession>A0A2X2Y6Y5</accession>
<evidence type="ECO:0000256" key="1">
    <source>
        <dbReference type="SAM" id="Coils"/>
    </source>
</evidence>
<reference evidence="2 3" key="1">
    <citation type="submission" date="2018-06" db="EMBL/GenBank/DDBJ databases">
        <authorList>
            <consortium name="Pathogen Informatics"/>
            <person name="Doyle S."/>
        </authorList>
    </citation>
    <scope>NUCLEOTIDE SEQUENCE [LARGE SCALE GENOMIC DNA]</scope>
    <source>
        <strain evidence="2 3">NCTC10719</strain>
    </source>
</reference>
<evidence type="ECO:0000313" key="2">
    <source>
        <dbReference type="EMBL" id="SQB59427.1"/>
    </source>
</evidence>
<dbReference type="Proteomes" id="UP000249986">
    <property type="component" value="Unassembled WGS sequence"/>
</dbReference>
<dbReference type="EMBL" id="UAWG01000005">
    <property type="protein sequence ID" value="SQB59427.1"/>
    <property type="molecule type" value="Genomic_DNA"/>
</dbReference>
<name>A0A2X2Y6Y5_CLOPF</name>